<accession>A0A0E9VF06</accession>
<dbReference type="EMBL" id="GBXM01032537">
    <property type="protein sequence ID" value="JAH76040.1"/>
    <property type="molecule type" value="Transcribed_RNA"/>
</dbReference>
<dbReference type="AlphaFoldDB" id="A0A0E9VF06"/>
<reference evidence="1" key="2">
    <citation type="journal article" date="2015" name="Fish Shellfish Immunol.">
        <title>Early steps in the European eel (Anguilla anguilla)-Vibrio vulnificus interaction in the gills: Role of the RtxA13 toxin.</title>
        <authorList>
            <person name="Callol A."/>
            <person name="Pajuelo D."/>
            <person name="Ebbesson L."/>
            <person name="Teles M."/>
            <person name="MacKenzie S."/>
            <person name="Amaro C."/>
        </authorList>
    </citation>
    <scope>NUCLEOTIDE SEQUENCE</scope>
</reference>
<sequence length="36" mass="4208">MHWASDRNKPWTGCQFITGHTRLFTHTLAVKTYMGN</sequence>
<evidence type="ECO:0000313" key="1">
    <source>
        <dbReference type="EMBL" id="JAH76040.1"/>
    </source>
</evidence>
<protein>
    <submittedName>
        <fullName evidence="1">Uncharacterized protein</fullName>
    </submittedName>
</protein>
<name>A0A0E9VF06_ANGAN</name>
<organism evidence="1">
    <name type="scientific">Anguilla anguilla</name>
    <name type="common">European freshwater eel</name>
    <name type="synonym">Muraena anguilla</name>
    <dbReference type="NCBI Taxonomy" id="7936"/>
    <lineage>
        <taxon>Eukaryota</taxon>
        <taxon>Metazoa</taxon>
        <taxon>Chordata</taxon>
        <taxon>Craniata</taxon>
        <taxon>Vertebrata</taxon>
        <taxon>Euteleostomi</taxon>
        <taxon>Actinopterygii</taxon>
        <taxon>Neopterygii</taxon>
        <taxon>Teleostei</taxon>
        <taxon>Anguilliformes</taxon>
        <taxon>Anguillidae</taxon>
        <taxon>Anguilla</taxon>
    </lineage>
</organism>
<reference evidence="1" key="1">
    <citation type="submission" date="2014-11" db="EMBL/GenBank/DDBJ databases">
        <authorList>
            <person name="Amaro Gonzalez C."/>
        </authorList>
    </citation>
    <scope>NUCLEOTIDE SEQUENCE</scope>
</reference>
<proteinExistence type="predicted"/>